<dbReference type="AlphaFoldDB" id="V4L803"/>
<dbReference type="PANTHER" id="PTHR47123:SF19">
    <property type="entry name" value="DUF295 DOMAIN-CONTAINING PROTEIN"/>
    <property type="match status" value="1"/>
</dbReference>
<dbReference type="InterPro" id="IPR005174">
    <property type="entry name" value="KIB1-4_b-propeller"/>
</dbReference>
<name>V4L803_EUTSA</name>
<sequence>MFLNFEIVSPLRSKLQSGIAESQSPSGFNFERKQLLEIEGSQKNMAERSTKKKTSSITDWTQLPKELIQIIIEKFDNCFDVVHVRSVCSLWRSTFPLPSCLLSPSYSLPTYPIEKEGLCSLEKIPVVLFRVPTAVESVSEYFVEGIFRDESGDYMEFSSPLQCTLRVKLARSDSTLKNMLDCQIFSLGNQYRIIRWSPKGVRTIYKYVAFLPLNEGGGGGGFVVLRRYYRTLLMFRSVERRWFRVMDTPNYTCTGLVAFRGRFYTSFWNREVFVIDPYLLISTRLMPEEHLNGSKDLIASDNDELFLVERITLTHAGGSTLRVSRLDEEAGKWVETTDLGDRVLFVGYGANVSCSAKQLPDGCGVTGNSILFNDRSEDVTFFYKYGLSEGVAGGSDWRISRESSVKFLKSPTWAFRVEC</sequence>
<dbReference type="OMA" id="MYESPSI"/>
<protein>
    <recommendedName>
        <fullName evidence="1">KIB1-4 beta-propeller domain-containing protein</fullName>
    </recommendedName>
</protein>
<dbReference type="Pfam" id="PF03478">
    <property type="entry name" value="Beta-prop_KIB1-4"/>
    <property type="match status" value="1"/>
</dbReference>
<dbReference type="KEGG" id="eus:EUTSA_v10000175mg"/>
<accession>V4L803</accession>
<proteinExistence type="predicted"/>
<dbReference type="EMBL" id="KI517426">
    <property type="protein sequence ID" value="ESQ46480.1"/>
    <property type="molecule type" value="Genomic_DNA"/>
</dbReference>
<evidence type="ECO:0000313" key="2">
    <source>
        <dbReference type="EMBL" id="ESQ46480.1"/>
    </source>
</evidence>
<dbReference type="InterPro" id="IPR051304">
    <property type="entry name" value="SCF_F-box_domain"/>
</dbReference>
<evidence type="ECO:0000313" key="3">
    <source>
        <dbReference type="Proteomes" id="UP000030689"/>
    </source>
</evidence>
<organism evidence="2 3">
    <name type="scientific">Eutrema salsugineum</name>
    <name type="common">Saltwater cress</name>
    <name type="synonym">Sisymbrium salsugineum</name>
    <dbReference type="NCBI Taxonomy" id="72664"/>
    <lineage>
        <taxon>Eukaryota</taxon>
        <taxon>Viridiplantae</taxon>
        <taxon>Streptophyta</taxon>
        <taxon>Embryophyta</taxon>
        <taxon>Tracheophyta</taxon>
        <taxon>Spermatophyta</taxon>
        <taxon>Magnoliopsida</taxon>
        <taxon>eudicotyledons</taxon>
        <taxon>Gunneridae</taxon>
        <taxon>Pentapetalae</taxon>
        <taxon>rosids</taxon>
        <taxon>malvids</taxon>
        <taxon>Brassicales</taxon>
        <taxon>Brassicaceae</taxon>
        <taxon>Eutremeae</taxon>
        <taxon>Eutrema</taxon>
    </lineage>
</organism>
<keyword evidence="3" id="KW-1185">Reference proteome</keyword>
<reference evidence="2 3" key="1">
    <citation type="journal article" date="2013" name="Front. Plant Sci.">
        <title>The Reference Genome of the Halophytic Plant Eutrema salsugineum.</title>
        <authorList>
            <person name="Yang R."/>
            <person name="Jarvis D.E."/>
            <person name="Chen H."/>
            <person name="Beilstein M.A."/>
            <person name="Grimwood J."/>
            <person name="Jenkins J."/>
            <person name="Shu S."/>
            <person name="Prochnik S."/>
            <person name="Xin M."/>
            <person name="Ma C."/>
            <person name="Schmutz J."/>
            <person name="Wing R.A."/>
            <person name="Mitchell-Olds T."/>
            <person name="Schumaker K.S."/>
            <person name="Wang X."/>
        </authorList>
    </citation>
    <scope>NUCLEOTIDE SEQUENCE [LARGE SCALE GENOMIC DNA]</scope>
</reference>
<dbReference type="Proteomes" id="UP000030689">
    <property type="component" value="Unassembled WGS sequence"/>
</dbReference>
<evidence type="ECO:0000259" key="1">
    <source>
        <dbReference type="Pfam" id="PF03478"/>
    </source>
</evidence>
<dbReference type="Gramene" id="ESQ46480">
    <property type="protein sequence ID" value="ESQ46480"/>
    <property type="gene ID" value="EUTSA_v10000175mg"/>
</dbReference>
<gene>
    <name evidence="2" type="ORF">EUTSA_v10000175mg</name>
</gene>
<dbReference type="PANTHER" id="PTHR47123">
    <property type="entry name" value="F-BOX PROTEIN SKIP23"/>
    <property type="match status" value="1"/>
</dbReference>
<feature type="domain" description="KIB1-4 beta-propeller" evidence="1">
    <location>
        <begin position="221"/>
        <end position="382"/>
    </location>
</feature>